<organism evidence="8 9">
    <name type="scientific">Aphanomyces invadans</name>
    <dbReference type="NCBI Taxonomy" id="157072"/>
    <lineage>
        <taxon>Eukaryota</taxon>
        <taxon>Sar</taxon>
        <taxon>Stramenopiles</taxon>
        <taxon>Oomycota</taxon>
        <taxon>Saprolegniomycetes</taxon>
        <taxon>Saprolegniales</taxon>
        <taxon>Verrucalvaceae</taxon>
        <taxon>Aphanomyces</taxon>
    </lineage>
</organism>
<feature type="transmembrane region" description="Helical" evidence="6">
    <location>
        <begin position="367"/>
        <end position="390"/>
    </location>
</feature>
<dbReference type="InterPro" id="IPR002293">
    <property type="entry name" value="AA/rel_permease1"/>
</dbReference>
<feature type="transmembrane region" description="Helical" evidence="6">
    <location>
        <begin position="680"/>
        <end position="703"/>
    </location>
</feature>
<feature type="transmembrane region" description="Helical" evidence="6">
    <location>
        <begin position="1264"/>
        <end position="1284"/>
    </location>
</feature>
<evidence type="ECO:0000259" key="7">
    <source>
        <dbReference type="Pfam" id="PF00324"/>
    </source>
</evidence>
<feature type="transmembrane region" description="Helical" evidence="6">
    <location>
        <begin position="465"/>
        <end position="481"/>
    </location>
</feature>
<feature type="transmembrane region" description="Helical" evidence="6">
    <location>
        <begin position="532"/>
        <end position="557"/>
    </location>
</feature>
<keyword evidence="9" id="KW-1185">Reference proteome</keyword>
<feature type="domain" description="Amino acid permease/ SLC12A" evidence="7">
    <location>
        <begin position="1052"/>
        <end position="1464"/>
    </location>
</feature>
<evidence type="ECO:0000256" key="3">
    <source>
        <dbReference type="ARBA" id="ARBA00022692"/>
    </source>
</evidence>
<feature type="transmembrane region" description="Helical" evidence="6">
    <location>
        <begin position="1077"/>
        <end position="1096"/>
    </location>
</feature>
<keyword evidence="4 6" id="KW-1133">Transmembrane helix</keyword>
<sequence>MPATKVTPLRRTLLRQLSNLRGPHVHRHTSFDVWALGITIVIGGQYFSWNAGLAAGTLSYGISVVLMGVAYLCLTLSMSEMTSMLPFAGGAYGLARCTLGYYVGFLMGCCEAIEYIMYVTCSVVQLGRMLTTRWPDLAKWQFGVWFVVYAVACGGLLVGGKLFWRWNAVLALTSIGVLLVYCVGSAGKVDLAANAGGGAHFVIGGAMSLMKYHPLASWFFVGIEALNTMSNEVHNPKVTIPRGQIACMLTLLVTGASVFVVTIGLPPGMPAVATELMPMNVGFVLLFGVSSSSAALFSVPATFATIQGFILAYANIVSALACSKLLPHGLQRSWRNCDAPVFAIAGGSALSFGLCFVDYYIVGLDGILFNVCMLFACIGYTSQCIGYIYLKKQCVSLSRGFHSPFGIPGAVVSMVVWVFTMVSIIGFQDDHENSLIVALAIVAALTLYYHCFAKYRQTFSEDERRVLFPVHVGALIFMILQKQRQLKNAELPTEPAAGKLLRHEWCELQQSSISISRFEKLNLKQKERTLTLYSLAVFISALPINSSVSSCVLKFLSTIQELIQHTHDSLDVWAVGITIVIGGQYYAWNTGLASGTVSYGVAVLFMGMAYLSLVLSMAEMTSMLPFAGGAYGLARCTLGFYVGFLVGIFEAMEYIAYVSCAMVQLGRMACFYSPMAQTSLHVMCLVTYVIAAILVTIGGKVFWHWSKCVAVIGIACILAFCGLSFPYGDLARHGGGEYQVVGGISKFLETFPRSSWLYAGIESLNMLSNDVTNPKAIIPKGQVTCILTVLATSWVVYLVTVSVPPGMPQVAHELAPMANVYAMALNITLSSATAMSIPAAFATIQGLMMSFTNVIAAMAASKLLPVHLAARSTVFNTPTYATFVGSALSLALCVAGNLVDEMDAVLFNVTMLFMFAAYTSQCVGYIFLKHRHNTLPRSFRSPLGIPGAVFAICMWVVNIVSIVAFQPVSYSTVSIATALVVFWSVYYFAYARQRQSFSNDERSILLFAHVVTCSHSTVGDDAMSVAPHLLKRQATSFKDRIQHAHSSWDLWAIGTTIVIGGQFISWNAGLVIGAAEYGVAVVIMGIAYTCLACSMAEMSSMLPFAGGVYGLGRCTLGFSIGFVLGCCEVLEYAMYVATMNVTLGNMVVVRWPDVAPYQPYVWVAAHGFSLALLFVGGKAFWKYNLVLAMVLVLQVLVSCLGFASVANLKLYARNSTELPTAATSVLDWFTTLPIASWFYVGIEGINTLCNEVVDPKNTIPRGQVAAIMTMVLTGICVFFTAISCPPGISDLITSIAVFNGGYTHFLGLSVPDATVLSIPACFACIPGFLLTMANILASMAESKLIPYGLHRRHPTFGTPVRTLVVSILLSLGLSFVVHFVPNAATTMYNLSLSFGTLAYVSQCIGYIFLKKRYPTMKREFHSPFGVAGAIVAMAIFVASFISLMVLQPSSRNANIFFAAILFLLTLYYHLHAKRRQTISDDERKILFFVHVGTSSDPPSCGKCNEQSA</sequence>
<dbReference type="PANTHER" id="PTHR42770">
    <property type="entry name" value="AMINO ACID TRANSPORTER-RELATED"/>
    <property type="match status" value="1"/>
</dbReference>
<reference evidence="8 9" key="1">
    <citation type="submission" date="2018-08" db="EMBL/GenBank/DDBJ databases">
        <title>Aphanomyces genome sequencing and annotation.</title>
        <authorList>
            <person name="Minardi D."/>
            <person name="Oidtmann B."/>
            <person name="Van Der Giezen M."/>
            <person name="Studholme D.J."/>
        </authorList>
    </citation>
    <scope>NUCLEOTIDE SEQUENCE [LARGE SCALE GENOMIC DNA]</scope>
    <source>
        <strain evidence="8 9">NJM0002</strain>
    </source>
</reference>
<feature type="transmembrane region" description="Helical" evidence="6">
    <location>
        <begin position="970"/>
        <end position="989"/>
    </location>
</feature>
<proteinExistence type="predicted"/>
<feature type="transmembrane region" description="Helical" evidence="6">
    <location>
        <begin position="1386"/>
        <end position="1409"/>
    </location>
</feature>
<dbReference type="InterPro" id="IPR050367">
    <property type="entry name" value="APC_superfamily"/>
</dbReference>
<feature type="transmembrane region" description="Helical" evidence="6">
    <location>
        <begin position="599"/>
        <end position="618"/>
    </location>
</feature>
<feature type="transmembrane region" description="Helical" evidence="6">
    <location>
        <begin position="1358"/>
        <end position="1380"/>
    </location>
</feature>
<feature type="transmembrane region" description="Helical" evidence="6">
    <location>
        <begin position="142"/>
        <end position="160"/>
    </location>
</feature>
<dbReference type="InterPro" id="IPR004841">
    <property type="entry name" value="AA-permease/SLC12A_dom"/>
</dbReference>
<feature type="transmembrane region" description="Helical" evidence="6">
    <location>
        <begin position="58"/>
        <end position="79"/>
    </location>
</feature>
<feature type="transmembrane region" description="Helical" evidence="6">
    <location>
        <begin position="1157"/>
        <end position="1176"/>
    </location>
</feature>
<feature type="transmembrane region" description="Helical" evidence="6">
    <location>
        <begin position="1316"/>
        <end position="1337"/>
    </location>
</feature>
<evidence type="ECO:0000256" key="4">
    <source>
        <dbReference type="ARBA" id="ARBA00022989"/>
    </source>
</evidence>
<feature type="transmembrane region" description="Helical" evidence="6">
    <location>
        <begin position="820"/>
        <end position="841"/>
    </location>
</feature>
<dbReference type="VEuPathDB" id="FungiDB:H310_06341"/>
<feature type="transmembrane region" description="Helical" evidence="6">
    <location>
        <begin position="339"/>
        <end position="361"/>
    </location>
</feature>
<keyword evidence="5 6" id="KW-0472">Membrane</keyword>
<feature type="transmembrane region" description="Helical" evidence="6">
    <location>
        <begin position="303"/>
        <end position="327"/>
    </location>
</feature>
<dbReference type="GO" id="GO:0022857">
    <property type="term" value="F:transmembrane transporter activity"/>
    <property type="evidence" value="ECO:0007669"/>
    <property type="project" value="InterPro"/>
</dbReference>
<feature type="transmembrane region" description="Helical" evidence="6">
    <location>
        <begin position="1048"/>
        <end position="1065"/>
    </location>
</feature>
<feature type="transmembrane region" description="Helical" evidence="6">
    <location>
        <begin position="569"/>
        <end position="587"/>
    </location>
</feature>
<feature type="transmembrane region" description="Helical" evidence="6">
    <location>
        <begin position="243"/>
        <end position="265"/>
    </location>
</feature>
<feature type="transmembrane region" description="Helical" evidence="6">
    <location>
        <begin position="709"/>
        <end position="728"/>
    </location>
</feature>
<feature type="transmembrane region" description="Helical" evidence="6">
    <location>
        <begin position="277"/>
        <end position="297"/>
    </location>
</feature>
<keyword evidence="3 6" id="KW-0812">Transmembrane</keyword>
<comment type="caution">
    <text evidence="8">The sequence shown here is derived from an EMBL/GenBank/DDBJ whole genome shotgun (WGS) entry which is preliminary data.</text>
</comment>
<evidence type="ECO:0000256" key="6">
    <source>
        <dbReference type="SAM" id="Phobius"/>
    </source>
</evidence>
<evidence type="ECO:0000256" key="1">
    <source>
        <dbReference type="ARBA" id="ARBA00004651"/>
    </source>
</evidence>
<gene>
    <name evidence="8" type="ORF">DYB32_009132</name>
</gene>
<feature type="transmembrane region" description="Helical" evidence="6">
    <location>
        <begin position="1183"/>
        <end position="1206"/>
    </location>
</feature>
<feature type="domain" description="Amino acid permease/ SLC12A" evidence="7">
    <location>
        <begin position="53"/>
        <end position="423"/>
    </location>
</feature>
<feature type="transmembrane region" description="Helical" evidence="6">
    <location>
        <begin position="880"/>
        <end position="899"/>
    </location>
</feature>
<dbReference type="VEuPathDB" id="FungiDB:H310_06339"/>
<evidence type="ECO:0000313" key="9">
    <source>
        <dbReference type="Proteomes" id="UP000285060"/>
    </source>
</evidence>
<dbReference type="EMBL" id="QUSY01001792">
    <property type="protein sequence ID" value="RHY23580.1"/>
    <property type="molecule type" value="Genomic_DNA"/>
</dbReference>
<feature type="transmembrane region" description="Helical" evidence="6">
    <location>
        <begin position="99"/>
        <end position="121"/>
    </location>
</feature>
<comment type="subcellular location">
    <subcellularLocation>
        <location evidence="1">Cell membrane</location>
        <topology evidence="1">Multi-pass membrane protein</topology>
    </subcellularLocation>
</comment>
<dbReference type="PANTHER" id="PTHR42770:SF7">
    <property type="entry name" value="MEMBRANE PROTEIN"/>
    <property type="match status" value="1"/>
</dbReference>
<dbReference type="Gene3D" id="1.20.1740.10">
    <property type="entry name" value="Amino acid/polyamine transporter I"/>
    <property type="match status" value="3"/>
</dbReference>
<feature type="transmembrane region" description="Helical" evidence="6">
    <location>
        <begin position="1116"/>
        <end position="1137"/>
    </location>
</feature>
<protein>
    <recommendedName>
        <fullName evidence="7">Amino acid permease/ SLC12A domain-containing protein</fullName>
    </recommendedName>
</protein>
<name>A0A3R6V4L3_9STRA</name>
<evidence type="ECO:0000313" key="8">
    <source>
        <dbReference type="EMBL" id="RHY23580.1"/>
    </source>
</evidence>
<dbReference type="Pfam" id="PF00324">
    <property type="entry name" value="AA_permease"/>
    <property type="match status" value="2"/>
</dbReference>
<evidence type="ECO:0000256" key="2">
    <source>
        <dbReference type="ARBA" id="ARBA00022475"/>
    </source>
</evidence>
<feature type="transmembrane region" description="Helical" evidence="6">
    <location>
        <begin position="1421"/>
        <end position="1446"/>
    </location>
</feature>
<feature type="transmembrane region" description="Helical" evidence="6">
    <location>
        <begin position="943"/>
        <end position="964"/>
    </location>
</feature>
<dbReference type="Pfam" id="PF13520">
    <property type="entry name" value="AA_permease_2"/>
    <property type="match status" value="1"/>
</dbReference>
<feature type="transmembrane region" description="Helical" evidence="6">
    <location>
        <begin position="434"/>
        <end position="453"/>
    </location>
</feature>
<feature type="transmembrane region" description="Helical" evidence="6">
    <location>
        <begin position="166"/>
        <end position="184"/>
    </location>
</feature>
<keyword evidence="2" id="KW-1003">Cell membrane</keyword>
<feature type="transmembrane region" description="Helical" evidence="6">
    <location>
        <begin position="783"/>
        <end position="800"/>
    </location>
</feature>
<evidence type="ECO:0000256" key="5">
    <source>
        <dbReference type="ARBA" id="ARBA00023136"/>
    </source>
</evidence>
<feature type="transmembrane region" description="Helical" evidence="6">
    <location>
        <begin position="1291"/>
        <end position="1310"/>
    </location>
</feature>
<feature type="transmembrane region" description="Helical" evidence="6">
    <location>
        <begin position="1452"/>
        <end position="1470"/>
    </location>
</feature>
<feature type="transmembrane region" description="Helical" evidence="6">
    <location>
        <begin position="905"/>
        <end position="928"/>
    </location>
</feature>
<dbReference type="GO" id="GO:0005886">
    <property type="term" value="C:plasma membrane"/>
    <property type="evidence" value="ECO:0007669"/>
    <property type="project" value="UniProtKB-SubCell"/>
</dbReference>
<dbReference type="VEuPathDB" id="FungiDB:H310_06338"/>
<feature type="transmembrane region" description="Helical" evidence="6">
    <location>
        <begin position="33"/>
        <end position="51"/>
    </location>
</feature>
<feature type="transmembrane region" description="Helical" evidence="6">
    <location>
        <begin position="410"/>
        <end position="428"/>
    </location>
</feature>
<dbReference type="Proteomes" id="UP000285060">
    <property type="component" value="Unassembled WGS sequence"/>
</dbReference>
<accession>A0A3R6V4L3</accession>